<protein>
    <submittedName>
        <fullName evidence="1">Uncharacterized protein</fullName>
    </submittedName>
</protein>
<accession>A0A2R6WQ70</accession>
<evidence type="ECO:0000313" key="2">
    <source>
        <dbReference type="Proteomes" id="UP000244005"/>
    </source>
</evidence>
<evidence type="ECO:0000313" key="1">
    <source>
        <dbReference type="EMBL" id="PTQ36021.1"/>
    </source>
</evidence>
<organism evidence="1 2">
    <name type="scientific">Marchantia polymorpha</name>
    <name type="common">Common liverwort</name>
    <name type="synonym">Marchantia aquatica</name>
    <dbReference type="NCBI Taxonomy" id="3197"/>
    <lineage>
        <taxon>Eukaryota</taxon>
        <taxon>Viridiplantae</taxon>
        <taxon>Streptophyta</taxon>
        <taxon>Embryophyta</taxon>
        <taxon>Marchantiophyta</taxon>
        <taxon>Marchantiopsida</taxon>
        <taxon>Marchantiidae</taxon>
        <taxon>Marchantiales</taxon>
        <taxon>Marchantiaceae</taxon>
        <taxon>Marchantia</taxon>
    </lineage>
</organism>
<dbReference type="Gramene" id="Mp7g18840.1">
    <property type="protein sequence ID" value="Mp7g18840.1.cds"/>
    <property type="gene ID" value="Mp7g18840"/>
</dbReference>
<reference evidence="2" key="1">
    <citation type="journal article" date="2017" name="Cell">
        <title>Insights into land plant evolution garnered from the Marchantia polymorpha genome.</title>
        <authorList>
            <person name="Bowman J.L."/>
            <person name="Kohchi T."/>
            <person name="Yamato K.T."/>
            <person name="Jenkins J."/>
            <person name="Shu S."/>
            <person name="Ishizaki K."/>
            <person name="Yamaoka S."/>
            <person name="Nishihama R."/>
            <person name="Nakamura Y."/>
            <person name="Berger F."/>
            <person name="Adam C."/>
            <person name="Aki S.S."/>
            <person name="Althoff F."/>
            <person name="Araki T."/>
            <person name="Arteaga-Vazquez M.A."/>
            <person name="Balasubrmanian S."/>
            <person name="Barry K."/>
            <person name="Bauer D."/>
            <person name="Boehm C.R."/>
            <person name="Briginshaw L."/>
            <person name="Caballero-Perez J."/>
            <person name="Catarino B."/>
            <person name="Chen F."/>
            <person name="Chiyoda S."/>
            <person name="Chovatia M."/>
            <person name="Davies K.M."/>
            <person name="Delmans M."/>
            <person name="Demura T."/>
            <person name="Dierschke T."/>
            <person name="Dolan L."/>
            <person name="Dorantes-Acosta A.E."/>
            <person name="Eklund D.M."/>
            <person name="Florent S.N."/>
            <person name="Flores-Sandoval E."/>
            <person name="Fujiyama A."/>
            <person name="Fukuzawa H."/>
            <person name="Galik B."/>
            <person name="Grimanelli D."/>
            <person name="Grimwood J."/>
            <person name="Grossniklaus U."/>
            <person name="Hamada T."/>
            <person name="Haseloff J."/>
            <person name="Hetherington A.J."/>
            <person name="Higo A."/>
            <person name="Hirakawa Y."/>
            <person name="Hundley H.N."/>
            <person name="Ikeda Y."/>
            <person name="Inoue K."/>
            <person name="Inoue S.I."/>
            <person name="Ishida S."/>
            <person name="Jia Q."/>
            <person name="Kakita M."/>
            <person name="Kanazawa T."/>
            <person name="Kawai Y."/>
            <person name="Kawashima T."/>
            <person name="Kennedy M."/>
            <person name="Kinose K."/>
            <person name="Kinoshita T."/>
            <person name="Kohara Y."/>
            <person name="Koide E."/>
            <person name="Komatsu K."/>
            <person name="Kopischke S."/>
            <person name="Kubo M."/>
            <person name="Kyozuka J."/>
            <person name="Lagercrantz U."/>
            <person name="Lin S.S."/>
            <person name="Lindquist E."/>
            <person name="Lipzen A.M."/>
            <person name="Lu C.W."/>
            <person name="De Luna E."/>
            <person name="Martienssen R.A."/>
            <person name="Minamino N."/>
            <person name="Mizutani M."/>
            <person name="Mizutani M."/>
            <person name="Mochizuki N."/>
            <person name="Monte I."/>
            <person name="Mosher R."/>
            <person name="Nagasaki H."/>
            <person name="Nakagami H."/>
            <person name="Naramoto S."/>
            <person name="Nishitani K."/>
            <person name="Ohtani M."/>
            <person name="Okamoto T."/>
            <person name="Okumura M."/>
            <person name="Phillips J."/>
            <person name="Pollak B."/>
            <person name="Reinders A."/>
            <person name="Rovekamp M."/>
            <person name="Sano R."/>
            <person name="Sawa S."/>
            <person name="Schmid M.W."/>
            <person name="Shirakawa M."/>
            <person name="Solano R."/>
            <person name="Spunde A."/>
            <person name="Suetsugu N."/>
            <person name="Sugano S."/>
            <person name="Sugiyama A."/>
            <person name="Sun R."/>
            <person name="Suzuki Y."/>
            <person name="Takenaka M."/>
            <person name="Takezawa D."/>
            <person name="Tomogane H."/>
            <person name="Tsuzuki M."/>
            <person name="Ueda T."/>
            <person name="Umeda M."/>
            <person name="Ward J.M."/>
            <person name="Watanabe Y."/>
            <person name="Yazaki K."/>
            <person name="Yokoyama R."/>
            <person name="Yoshitake Y."/>
            <person name="Yotsui I."/>
            <person name="Zachgo S."/>
            <person name="Schmutz J."/>
        </authorList>
    </citation>
    <scope>NUCLEOTIDE SEQUENCE [LARGE SCALE GENOMIC DNA]</scope>
    <source>
        <strain evidence="2">Tak-1</strain>
    </source>
</reference>
<dbReference type="EMBL" id="KZ772739">
    <property type="protein sequence ID" value="PTQ36021.1"/>
    <property type="molecule type" value="Genomic_DNA"/>
</dbReference>
<name>A0A2R6WQ70_MARPO</name>
<gene>
    <name evidence="1" type="ORF">MARPO_0067s0093</name>
</gene>
<proteinExistence type="predicted"/>
<sequence length="57" mass="6349">MVVALADGWMSAATLYAGKVGCSSFELQRSVRKDRSTGVAVNRRNYLDMPILWTREA</sequence>
<dbReference type="AlphaFoldDB" id="A0A2R6WQ70"/>
<dbReference type="Proteomes" id="UP000244005">
    <property type="component" value="Unassembled WGS sequence"/>
</dbReference>
<keyword evidence="2" id="KW-1185">Reference proteome</keyword>